<evidence type="ECO:0000313" key="2">
    <source>
        <dbReference type="Proteomes" id="UP001497535"/>
    </source>
</evidence>
<gene>
    <name evidence="1" type="ORF">MENTE1834_LOCUS32248</name>
</gene>
<evidence type="ECO:0000313" key="1">
    <source>
        <dbReference type="EMBL" id="CAK5084839.1"/>
    </source>
</evidence>
<protein>
    <submittedName>
        <fullName evidence="1">Uncharacterized protein</fullName>
    </submittedName>
</protein>
<name>A0ACB1A250_MELEN</name>
<keyword evidence="2" id="KW-1185">Reference proteome</keyword>
<organism evidence="1 2">
    <name type="scientific">Meloidogyne enterolobii</name>
    <name type="common">Root-knot nematode worm</name>
    <name type="synonym">Meloidogyne mayaguensis</name>
    <dbReference type="NCBI Taxonomy" id="390850"/>
    <lineage>
        <taxon>Eukaryota</taxon>
        <taxon>Metazoa</taxon>
        <taxon>Ecdysozoa</taxon>
        <taxon>Nematoda</taxon>
        <taxon>Chromadorea</taxon>
        <taxon>Rhabditida</taxon>
        <taxon>Tylenchina</taxon>
        <taxon>Tylenchomorpha</taxon>
        <taxon>Tylenchoidea</taxon>
        <taxon>Meloidogynidae</taxon>
        <taxon>Meloidogyninae</taxon>
        <taxon>Meloidogyne</taxon>
    </lineage>
</organism>
<dbReference type="EMBL" id="CAVMJV010000054">
    <property type="protein sequence ID" value="CAK5084839.1"/>
    <property type="molecule type" value="Genomic_DNA"/>
</dbReference>
<accession>A0ACB1A250</accession>
<sequence>MFLSDEFCAYKFIEDTKLLTPVIDLIFDKAVEEPHFCPLYSDLCKKQIITKSQRTFLASDEYDNKVKELTEKLETADDKTRVLLEEELETRRSKEKRRLLGIIKFIGQLYRHQLLIETIIDWCAVELVRRFEATHDEVYIE</sequence>
<proteinExistence type="predicted"/>
<dbReference type="Proteomes" id="UP001497535">
    <property type="component" value="Unassembled WGS sequence"/>
</dbReference>
<reference evidence="1" key="1">
    <citation type="submission" date="2023-11" db="EMBL/GenBank/DDBJ databases">
        <authorList>
            <person name="Poullet M."/>
        </authorList>
    </citation>
    <scope>NUCLEOTIDE SEQUENCE</scope>
    <source>
        <strain evidence="1">E1834</strain>
    </source>
</reference>
<comment type="caution">
    <text evidence="1">The sequence shown here is derived from an EMBL/GenBank/DDBJ whole genome shotgun (WGS) entry which is preliminary data.</text>
</comment>